<gene>
    <name evidence="2" type="ORF">METZ01_LOCUS35056</name>
</gene>
<feature type="transmembrane region" description="Helical" evidence="1">
    <location>
        <begin position="20"/>
        <end position="39"/>
    </location>
</feature>
<keyword evidence="1" id="KW-0812">Transmembrane</keyword>
<keyword evidence="1" id="KW-1133">Transmembrane helix</keyword>
<protein>
    <recommendedName>
        <fullName evidence="3">Outer membrane protein beta-barrel domain-containing protein</fullName>
    </recommendedName>
</protein>
<keyword evidence="1" id="KW-0472">Membrane</keyword>
<evidence type="ECO:0008006" key="3">
    <source>
        <dbReference type="Google" id="ProtNLM"/>
    </source>
</evidence>
<organism evidence="2">
    <name type="scientific">marine metagenome</name>
    <dbReference type="NCBI Taxonomy" id="408172"/>
    <lineage>
        <taxon>unclassified sequences</taxon>
        <taxon>metagenomes</taxon>
        <taxon>ecological metagenomes</taxon>
    </lineage>
</organism>
<reference evidence="2" key="1">
    <citation type="submission" date="2018-05" db="EMBL/GenBank/DDBJ databases">
        <authorList>
            <person name="Lanie J.A."/>
            <person name="Ng W.-L."/>
            <person name="Kazmierczak K.M."/>
            <person name="Andrzejewski T.M."/>
            <person name="Davidsen T.M."/>
            <person name="Wayne K.J."/>
            <person name="Tettelin H."/>
            <person name="Glass J.I."/>
            <person name="Rusch D."/>
            <person name="Podicherti R."/>
            <person name="Tsui H.-C.T."/>
            <person name="Winkler M.E."/>
        </authorList>
    </citation>
    <scope>NUCLEOTIDE SEQUENCE</scope>
</reference>
<evidence type="ECO:0000256" key="1">
    <source>
        <dbReference type="SAM" id="Phobius"/>
    </source>
</evidence>
<name>A0A381QS39_9ZZZZ</name>
<evidence type="ECO:0000313" key="2">
    <source>
        <dbReference type="EMBL" id="SUZ82202.1"/>
    </source>
</evidence>
<accession>A0A381QS39</accession>
<sequence>MIQLNEYHDNIIPLLKVPVIQKITVLTVFFFFSVFHAGAEELWRLRYSVPTSAESEITRGSSKASEKLNTSGHSGNMVFSNGIGFGYSTVRTNGSLGGIDYKFKNHSLDLAYTIGNELSYTLGAGRLVYGRGEQSMSGTSYVTENSSGEALFMNFGIPFLGGELLLGYRQHNIEYKNFQSQISGQTVMLEDTVKLLSSQVNAGFGFLF</sequence>
<proteinExistence type="predicted"/>
<dbReference type="EMBL" id="UINC01001495">
    <property type="protein sequence ID" value="SUZ82202.1"/>
    <property type="molecule type" value="Genomic_DNA"/>
</dbReference>
<dbReference type="AlphaFoldDB" id="A0A381QS39"/>